<dbReference type="EMBL" id="FNYE01000001">
    <property type="protein sequence ID" value="SEI42574.1"/>
    <property type="molecule type" value="Genomic_DNA"/>
</dbReference>
<dbReference type="OrthoDB" id="6898450at2"/>
<dbReference type="Proteomes" id="UP000198866">
    <property type="component" value="Unassembled WGS sequence"/>
</dbReference>
<dbReference type="RefSeq" id="WP_090861977.1">
    <property type="nucleotide sequence ID" value="NZ_FNYE01000001.1"/>
</dbReference>
<dbReference type="AlphaFoldDB" id="A0A1H6QNL8"/>
<dbReference type="STRING" id="667676.SAMN05192539_1001320"/>
<sequence length="186" mass="20011">MSDTKTIVLRKPLKHGKDDAETVVSEITLREPLAGDYEKAEQSAGVYGTSIALIALLSGVPIDVIDQMYGSQIDEAEDFIASFGHEAARNPERSADEIVIQLTKAVQITKEDSALNIASLSLSEPTNAQKRKAEAAGGPFARMVALISLIGKVPKSSVRALCARDFLEAAAYFNGFQVRRSPDSDD</sequence>
<keyword evidence="2" id="KW-1185">Reference proteome</keyword>
<gene>
    <name evidence="1" type="ORF">SAMN05192539_1001320</name>
</gene>
<accession>A0A1H6QNL8</accession>
<reference evidence="2" key="1">
    <citation type="submission" date="2016-10" db="EMBL/GenBank/DDBJ databases">
        <authorList>
            <person name="Varghese N."/>
            <person name="Submissions S."/>
        </authorList>
    </citation>
    <scope>NUCLEOTIDE SEQUENCE [LARGE SCALE GENOMIC DNA]</scope>
    <source>
        <strain evidence="2">LMG 26031</strain>
    </source>
</reference>
<evidence type="ECO:0000313" key="2">
    <source>
        <dbReference type="Proteomes" id="UP000198866"/>
    </source>
</evidence>
<proteinExistence type="predicted"/>
<dbReference type="Pfam" id="PF10109">
    <property type="entry name" value="Phage_TAC_7"/>
    <property type="match status" value="1"/>
</dbReference>
<organism evidence="1 2">
    <name type="scientific">Paraburkholderia diazotrophica</name>
    <dbReference type="NCBI Taxonomy" id="667676"/>
    <lineage>
        <taxon>Bacteria</taxon>
        <taxon>Pseudomonadati</taxon>
        <taxon>Pseudomonadota</taxon>
        <taxon>Betaproteobacteria</taxon>
        <taxon>Burkholderiales</taxon>
        <taxon>Burkholderiaceae</taxon>
        <taxon>Paraburkholderia</taxon>
    </lineage>
</organism>
<evidence type="ECO:0000313" key="1">
    <source>
        <dbReference type="EMBL" id="SEI42574.1"/>
    </source>
</evidence>
<name>A0A1H6QNL8_9BURK</name>
<dbReference type="InterPro" id="IPR019289">
    <property type="entry name" value="Phage_tail_E/E"/>
</dbReference>
<protein>
    <submittedName>
        <fullName evidence="1">Phage tail assembly chaperone protein, E, or 41 or 14</fullName>
    </submittedName>
</protein>